<dbReference type="AlphaFoldDB" id="A0AAJ0C229"/>
<gene>
    <name evidence="2" type="ORF">QBC33DRAFT_577931</name>
</gene>
<dbReference type="GO" id="GO:0003713">
    <property type="term" value="F:transcription coactivator activity"/>
    <property type="evidence" value="ECO:0007669"/>
    <property type="project" value="InterPro"/>
</dbReference>
<evidence type="ECO:0000313" key="3">
    <source>
        <dbReference type="Proteomes" id="UP001244011"/>
    </source>
</evidence>
<protein>
    <submittedName>
        <fullName evidence="2">Uncharacterized protein</fullName>
    </submittedName>
</protein>
<evidence type="ECO:0000256" key="1">
    <source>
        <dbReference type="SAM" id="MobiDB-lite"/>
    </source>
</evidence>
<feature type="compositionally biased region" description="Low complexity" evidence="1">
    <location>
        <begin position="208"/>
        <end position="238"/>
    </location>
</feature>
<dbReference type="PANTHER" id="PTHR31606">
    <property type="entry name" value="WW DOMAIN BINDING PROTEIN 2, ISOFORM E"/>
    <property type="match status" value="1"/>
</dbReference>
<accession>A0AAJ0C229</accession>
<dbReference type="GO" id="GO:0031490">
    <property type="term" value="F:chromatin DNA binding"/>
    <property type="evidence" value="ECO:0007669"/>
    <property type="project" value="TreeGrafter"/>
</dbReference>
<dbReference type="Proteomes" id="UP001244011">
    <property type="component" value="Unassembled WGS sequence"/>
</dbReference>
<comment type="caution">
    <text evidence="2">The sequence shown here is derived from an EMBL/GenBank/DDBJ whole genome shotgun (WGS) entry which is preliminary data.</text>
</comment>
<dbReference type="EMBL" id="MU839007">
    <property type="protein sequence ID" value="KAK1767673.1"/>
    <property type="molecule type" value="Genomic_DNA"/>
</dbReference>
<organism evidence="2 3">
    <name type="scientific">Phialemonium atrogriseum</name>
    <dbReference type="NCBI Taxonomy" id="1093897"/>
    <lineage>
        <taxon>Eukaryota</taxon>
        <taxon>Fungi</taxon>
        <taxon>Dikarya</taxon>
        <taxon>Ascomycota</taxon>
        <taxon>Pezizomycotina</taxon>
        <taxon>Sordariomycetes</taxon>
        <taxon>Sordariomycetidae</taxon>
        <taxon>Cephalothecales</taxon>
        <taxon>Cephalothecaceae</taxon>
        <taxon>Phialemonium</taxon>
    </lineage>
</organism>
<dbReference type="SUPFAM" id="SSF50729">
    <property type="entry name" value="PH domain-like"/>
    <property type="match status" value="1"/>
</dbReference>
<dbReference type="GeneID" id="85314208"/>
<feature type="compositionally biased region" description="Pro residues" evidence="1">
    <location>
        <begin position="239"/>
        <end position="250"/>
    </location>
</feature>
<evidence type="ECO:0000313" key="2">
    <source>
        <dbReference type="EMBL" id="KAK1767673.1"/>
    </source>
</evidence>
<name>A0AAJ0C229_9PEZI</name>
<feature type="region of interest" description="Disordered" evidence="1">
    <location>
        <begin position="178"/>
        <end position="274"/>
    </location>
</feature>
<proteinExistence type="predicted"/>
<feature type="compositionally biased region" description="Basic and acidic residues" evidence="1">
    <location>
        <begin position="262"/>
        <end position="274"/>
    </location>
</feature>
<dbReference type="PANTHER" id="PTHR31606:SF1">
    <property type="entry name" value="WW DOMAIN BINDING PROTEIN 2, ISOFORM E"/>
    <property type="match status" value="1"/>
</dbReference>
<keyword evidence="3" id="KW-1185">Reference proteome</keyword>
<dbReference type="GO" id="GO:0005634">
    <property type="term" value="C:nucleus"/>
    <property type="evidence" value="ECO:0007669"/>
    <property type="project" value="TreeGrafter"/>
</dbReference>
<dbReference type="CDD" id="cd13214">
    <property type="entry name" value="PH-GRAM_WBP2"/>
    <property type="match status" value="1"/>
</dbReference>
<dbReference type="InterPro" id="IPR044852">
    <property type="entry name" value="WBP2-like"/>
</dbReference>
<sequence>MADQFLAEQHAWTLAQNAQVQSDDSSDEENSWVMLGQDGNILPIPNERILHTSRSRVGLDLSTPRELQAAAEPFSIRSDNGIAYVTSKRVIYLPGRPTEQFRSFFAPILNFDDTHVHSSWIGPWSWRGIVKPVAGGGLPLDLPRVEVKLTFKDGGHSEFQTKFELIKDRLHHARDLERETGQAINVTDEPLPPYEASNPSNIPAHPLATIATTTTTTTQSGGPPPTTTTAGNASNPDQAPQPAPDEPPPDYVEAQTQAIGIRYEERMREEAERH</sequence>
<dbReference type="RefSeq" id="XP_060283886.1">
    <property type="nucleotide sequence ID" value="XM_060431021.1"/>
</dbReference>
<reference evidence="2" key="1">
    <citation type="submission" date="2023-06" db="EMBL/GenBank/DDBJ databases">
        <title>Genome-scale phylogeny and comparative genomics of the fungal order Sordariales.</title>
        <authorList>
            <consortium name="Lawrence Berkeley National Laboratory"/>
            <person name="Hensen N."/>
            <person name="Bonometti L."/>
            <person name="Westerberg I."/>
            <person name="Brannstrom I.O."/>
            <person name="Guillou S."/>
            <person name="Cros-Aarteil S."/>
            <person name="Calhoun S."/>
            <person name="Haridas S."/>
            <person name="Kuo A."/>
            <person name="Mondo S."/>
            <person name="Pangilinan J."/>
            <person name="Riley R."/>
            <person name="Labutti K."/>
            <person name="Andreopoulos B."/>
            <person name="Lipzen A."/>
            <person name="Chen C."/>
            <person name="Yanf M."/>
            <person name="Daum C."/>
            <person name="Ng V."/>
            <person name="Clum A."/>
            <person name="Steindorff A."/>
            <person name="Ohm R."/>
            <person name="Martin F."/>
            <person name="Silar P."/>
            <person name="Natvig D."/>
            <person name="Lalanne C."/>
            <person name="Gautier V."/>
            <person name="Ament-Velasquez S.L."/>
            <person name="Kruys A."/>
            <person name="Hutchinson M.I."/>
            <person name="Powell A.J."/>
            <person name="Barry K."/>
            <person name="Miller A.N."/>
            <person name="Grigoriev I.V."/>
            <person name="Debuchy R."/>
            <person name="Gladieux P."/>
            <person name="Thoren M.H."/>
            <person name="Johannesson H."/>
        </authorList>
    </citation>
    <scope>NUCLEOTIDE SEQUENCE</scope>
    <source>
        <strain evidence="2">8032-3</strain>
    </source>
</reference>